<evidence type="ECO:0000313" key="3">
    <source>
        <dbReference type="Proteomes" id="UP000076154"/>
    </source>
</evidence>
<reference evidence="2" key="1">
    <citation type="submission" date="2018-04" db="EMBL/GenBank/DDBJ databases">
        <title>Whole genome sequencing of Hypsizygus marmoreus.</title>
        <authorList>
            <person name="Choi I.-G."/>
            <person name="Min B."/>
            <person name="Kim J.-G."/>
            <person name="Kim S."/>
            <person name="Oh Y.-L."/>
            <person name="Kong W.-S."/>
            <person name="Park H."/>
            <person name="Jeong J."/>
            <person name="Song E.-S."/>
        </authorList>
    </citation>
    <scope>NUCLEOTIDE SEQUENCE [LARGE SCALE GENOMIC DNA]</scope>
    <source>
        <strain evidence="2">51987-8</strain>
    </source>
</reference>
<sequence>MLTISSNKGLALILSSQPLQYGFESIMANEFHTLNILLKPRVILDGAVARQDFVNGKSQFILLSYDYWYSNVWRKSESSSSPLTTPPDGSCRQHSAYIGHHSNVI</sequence>
<name>A0A369JRC5_HYPMA</name>
<keyword evidence="3" id="KW-1185">Reference proteome</keyword>
<dbReference type="AlphaFoldDB" id="A0A369JRC5"/>
<dbReference type="EMBL" id="LUEZ02000048">
    <property type="protein sequence ID" value="RDB22915.1"/>
    <property type="molecule type" value="Genomic_DNA"/>
</dbReference>
<dbReference type="OrthoDB" id="3019805at2759"/>
<proteinExistence type="predicted"/>
<gene>
    <name evidence="2" type="ORF">Hypma_009844</name>
</gene>
<comment type="caution">
    <text evidence="2">The sequence shown here is derived from an EMBL/GenBank/DDBJ whole genome shotgun (WGS) entry which is preliminary data.</text>
</comment>
<protein>
    <submittedName>
        <fullName evidence="2">Uncharacterized protein</fullName>
    </submittedName>
</protein>
<organism evidence="2 3">
    <name type="scientific">Hypsizygus marmoreus</name>
    <name type="common">White beech mushroom</name>
    <name type="synonym">Agaricus marmoreus</name>
    <dbReference type="NCBI Taxonomy" id="39966"/>
    <lineage>
        <taxon>Eukaryota</taxon>
        <taxon>Fungi</taxon>
        <taxon>Dikarya</taxon>
        <taxon>Basidiomycota</taxon>
        <taxon>Agaricomycotina</taxon>
        <taxon>Agaricomycetes</taxon>
        <taxon>Agaricomycetidae</taxon>
        <taxon>Agaricales</taxon>
        <taxon>Tricholomatineae</taxon>
        <taxon>Lyophyllaceae</taxon>
        <taxon>Hypsizygus</taxon>
    </lineage>
</organism>
<evidence type="ECO:0000256" key="1">
    <source>
        <dbReference type="SAM" id="MobiDB-lite"/>
    </source>
</evidence>
<accession>A0A369JRC5</accession>
<evidence type="ECO:0000313" key="2">
    <source>
        <dbReference type="EMBL" id="RDB22915.1"/>
    </source>
</evidence>
<dbReference type="Proteomes" id="UP000076154">
    <property type="component" value="Unassembled WGS sequence"/>
</dbReference>
<dbReference type="InParanoid" id="A0A369JRC5"/>
<feature type="region of interest" description="Disordered" evidence="1">
    <location>
        <begin position="77"/>
        <end position="105"/>
    </location>
</feature>